<feature type="region of interest" description="Disordered" evidence="1">
    <location>
        <begin position="1"/>
        <end position="52"/>
    </location>
</feature>
<gene>
    <name evidence="2" type="ORF">POL58_31390</name>
</gene>
<proteinExistence type="predicted"/>
<name>A0ABT5BDR9_9BACT</name>
<comment type="caution">
    <text evidence="2">The sequence shown here is derived from an EMBL/GenBank/DDBJ whole genome shotgun (WGS) entry which is preliminary data.</text>
</comment>
<evidence type="ECO:0000313" key="2">
    <source>
        <dbReference type="EMBL" id="MDC0672294.1"/>
    </source>
</evidence>
<dbReference type="EMBL" id="JAQNDN010000019">
    <property type="protein sequence ID" value="MDC0672294.1"/>
    <property type="molecule type" value="Genomic_DNA"/>
</dbReference>
<sequence length="52" mass="5332">MSDTTKGTPSTTTTPPSTTPPAAEPAQPDGMIAAFSVEPAESAPDAEEKREE</sequence>
<dbReference type="RefSeq" id="WP_272003778.1">
    <property type="nucleotide sequence ID" value="NZ_JAQNDN010000019.1"/>
</dbReference>
<dbReference type="Proteomes" id="UP001217838">
    <property type="component" value="Unassembled WGS sequence"/>
</dbReference>
<protein>
    <submittedName>
        <fullName evidence="2">Uncharacterized protein</fullName>
    </submittedName>
</protein>
<feature type="compositionally biased region" description="Low complexity" evidence="1">
    <location>
        <begin position="1"/>
        <end position="16"/>
    </location>
</feature>
<reference evidence="2 3" key="1">
    <citation type="submission" date="2022-11" db="EMBL/GenBank/DDBJ databases">
        <title>Minimal conservation of predation-associated metabolite biosynthetic gene clusters underscores biosynthetic potential of Myxococcota including descriptions for ten novel species: Archangium lansinium sp. nov., Myxococcus landrumus sp. nov., Nannocystis bai.</title>
        <authorList>
            <person name="Ahearne A."/>
            <person name="Stevens C."/>
            <person name="Dowd S."/>
        </authorList>
    </citation>
    <scope>NUCLEOTIDE SEQUENCE [LARGE SCALE GENOMIC DNA]</scope>
    <source>
        <strain evidence="2 3">NCELM</strain>
    </source>
</reference>
<evidence type="ECO:0000256" key="1">
    <source>
        <dbReference type="SAM" id="MobiDB-lite"/>
    </source>
</evidence>
<organism evidence="2 3">
    <name type="scientific">Nannocystis radixulma</name>
    <dbReference type="NCBI Taxonomy" id="2995305"/>
    <lineage>
        <taxon>Bacteria</taxon>
        <taxon>Pseudomonadati</taxon>
        <taxon>Myxococcota</taxon>
        <taxon>Polyangia</taxon>
        <taxon>Nannocystales</taxon>
        <taxon>Nannocystaceae</taxon>
        <taxon>Nannocystis</taxon>
    </lineage>
</organism>
<accession>A0ABT5BDR9</accession>
<evidence type="ECO:0000313" key="3">
    <source>
        <dbReference type="Proteomes" id="UP001217838"/>
    </source>
</evidence>
<keyword evidence="3" id="KW-1185">Reference proteome</keyword>